<dbReference type="PANTHER" id="PTHR43884">
    <property type="entry name" value="ACYL-COA DEHYDROGENASE"/>
    <property type="match status" value="1"/>
</dbReference>
<dbReference type="Pfam" id="PF02771">
    <property type="entry name" value="Acyl-CoA_dh_N"/>
    <property type="match status" value="1"/>
</dbReference>
<dbReference type="EMBL" id="BAAAKK010000005">
    <property type="protein sequence ID" value="GAA1425891.1"/>
    <property type="molecule type" value="Genomic_DNA"/>
</dbReference>
<protein>
    <submittedName>
        <fullName evidence="6">Acyl-CoA dehydrogenase family protein</fullName>
    </submittedName>
</protein>
<feature type="domain" description="Acyl-CoA dehydrogenase/oxidase N-terminal" evidence="4">
    <location>
        <begin position="59"/>
        <end position="135"/>
    </location>
</feature>
<evidence type="ECO:0000256" key="2">
    <source>
        <dbReference type="SAM" id="Coils"/>
    </source>
</evidence>
<evidence type="ECO:0000259" key="4">
    <source>
        <dbReference type="Pfam" id="PF02771"/>
    </source>
</evidence>
<organism evidence="6 7">
    <name type="scientific">Agrococcus citreus</name>
    <dbReference type="NCBI Taxonomy" id="84643"/>
    <lineage>
        <taxon>Bacteria</taxon>
        <taxon>Bacillati</taxon>
        <taxon>Actinomycetota</taxon>
        <taxon>Actinomycetes</taxon>
        <taxon>Micrococcales</taxon>
        <taxon>Microbacteriaceae</taxon>
        <taxon>Agrococcus</taxon>
    </lineage>
</organism>
<dbReference type="InterPro" id="IPR009100">
    <property type="entry name" value="AcylCoA_DH/oxidase_NM_dom_sf"/>
</dbReference>
<name>A0ABP4JNM0_9MICO</name>
<dbReference type="InterPro" id="IPR046373">
    <property type="entry name" value="Acyl-CoA_Oxase/DH_mid-dom_sf"/>
</dbReference>
<dbReference type="InterPro" id="IPR037069">
    <property type="entry name" value="AcylCoA_DH/ox_N_sf"/>
</dbReference>
<dbReference type="InterPro" id="IPR013786">
    <property type="entry name" value="AcylCoA_DH/ox_N"/>
</dbReference>
<evidence type="ECO:0000256" key="3">
    <source>
        <dbReference type="SAM" id="MobiDB-lite"/>
    </source>
</evidence>
<gene>
    <name evidence="6" type="ORF">GCM10009640_25660</name>
</gene>
<dbReference type="SUPFAM" id="SSF56645">
    <property type="entry name" value="Acyl-CoA dehydrogenase NM domain-like"/>
    <property type="match status" value="1"/>
</dbReference>
<evidence type="ECO:0000313" key="7">
    <source>
        <dbReference type="Proteomes" id="UP001501266"/>
    </source>
</evidence>
<dbReference type="Pfam" id="PF08028">
    <property type="entry name" value="Acyl-CoA_dh_2"/>
    <property type="match status" value="1"/>
</dbReference>
<keyword evidence="2" id="KW-0175">Coiled coil</keyword>
<dbReference type="Proteomes" id="UP001501266">
    <property type="component" value="Unassembled WGS sequence"/>
</dbReference>
<evidence type="ECO:0000259" key="5">
    <source>
        <dbReference type="Pfam" id="PF08028"/>
    </source>
</evidence>
<feature type="coiled-coil region" evidence="2">
    <location>
        <begin position="43"/>
        <end position="70"/>
    </location>
</feature>
<evidence type="ECO:0000313" key="6">
    <source>
        <dbReference type="EMBL" id="GAA1425891.1"/>
    </source>
</evidence>
<evidence type="ECO:0000256" key="1">
    <source>
        <dbReference type="ARBA" id="ARBA00023002"/>
    </source>
</evidence>
<dbReference type="InterPro" id="IPR013107">
    <property type="entry name" value="Acyl-CoA_DH_C"/>
</dbReference>
<dbReference type="Gene3D" id="1.20.140.10">
    <property type="entry name" value="Butyryl-CoA Dehydrogenase, subunit A, domain 3"/>
    <property type="match status" value="1"/>
</dbReference>
<dbReference type="RefSeq" id="WP_343921006.1">
    <property type="nucleotide sequence ID" value="NZ_BAAAKK010000005.1"/>
</dbReference>
<feature type="domain" description="Acyl-CoA dehydrogenase C-terminal" evidence="5">
    <location>
        <begin position="292"/>
        <end position="419"/>
    </location>
</feature>
<keyword evidence="1" id="KW-0560">Oxidoreductase</keyword>
<keyword evidence="7" id="KW-1185">Reference proteome</keyword>
<proteinExistence type="predicted"/>
<sequence length="460" mass="50569">MSRVKVKATPTSVVTTGPSMTHETEPTRIEPGLAGPYSLGVVAQSDERVRRELQRLLEAAREIRPTLRERQGKTEADGQYAEDVHEHFIEHGFYRMLLPLTHGGLELGIPGFLAVIAEVARGCPSTAWCLSLSSAHSLTLASYWPEAVQNEVFGANGYMIAPASGQIAGSKLVPVEGGYRLTGTWRYCSGAPYSTHFFPTVVVPATDDEPEHRAWVVVDRADFEVLDDWGRVIGMRGSGSNGITMQDVFVPAERVVAETWASRVDEPTIGYELHGNPLYSGVFFGFAEGEVAAVAVGLGYAAIDEYERAIRISRAPYDPAGSKRVDNDDWRRVLGLAIAKVDAAFGVLIEQGRLYEEHARRLVVDGTPFDDASAMRINNAHLVAEDLVWEMLQQLIRTAGTGFSADGQALQRYFRDIWTTVSRTDQLEFFAAPTAGYHLAGRAMFEADHPDEVERLAPKD</sequence>
<reference evidence="7" key="1">
    <citation type="journal article" date="2019" name="Int. J. Syst. Evol. Microbiol.">
        <title>The Global Catalogue of Microorganisms (GCM) 10K type strain sequencing project: providing services to taxonomists for standard genome sequencing and annotation.</title>
        <authorList>
            <consortium name="The Broad Institute Genomics Platform"/>
            <consortium name="The Broad Institute Genome Sequencing Center for Infectious Disease"/>
            <person name="Wu L."/>
            <person name="Ma J."/>
        </authorList>
    </citation>
    <scope>NUCLEOTIDE SEQUENCE [LARGE SCALE GENOMIC DNA]</scope>
    <source>
        <strain evidence="7">JCM 12398</strain>
    </source>
</reference>
<comment type="caution">
    <text evidence="6">The sequence shown here is derived from an EMBL/GenBank/DDBJ whole genome shotgun (WGS) entry which is preliminary data.</text>
</comment>
<dbReference type="PANTHER" id="PTHR43884:SF12">
    <property type="entry name" value="ISOVALERYL-COA DEHYDROGENASE, MITOCHONDRIAL-RELATED"/>
    <property type="match status" value="1"/>
</dbReference>
<feature type="compositionally biased region" description="Polar residues" evidence="3">
    <location>
        <begin position="9"/>
        <end position="21"/>
    </location>
</feature>
<dbReference type="Gene3D" id="2.40.110.10">
    <property type="entry name" value="Butyryl-CoA Dehydrogenase, subunit A, domain 2"/>
    <property type="match status" value="1"/>
</dbReference>
<feature type="region of interest" description="Disordered" evidence="3">
    <location>
        <begin position="1"/>
        <end position="33"/>
    </location>
</feature>
<accession>A0ABP4JNM0</accession>
<dbReference type="Gene3D" id="1.10.540.10">
    <property type="entry name" value="Acyl-CoA dehydrogenase/oxidase, N-terminal domain"/>
    <property type="match status" value="1"/>
</dbReference>